<accession>A0A1I0JVW4</accession>
<dbReference type="RefSeq" id="WP_091083484.1">
    <property type="nucleotide sequence ID" value="NZ_FOHX01000006.1"/>
</dbReference>
<proteinExistence type="predicted"/>
<dbReference type="Proteomes" id="UP000199361">
    <property type="component" value="Unassembled WGS sequence"/>
</dbReference>
<dbReference type="STRING" id="568860.SAMN05421811_106236"/>
<sequence>MKGDLGSGLADRWNDLRNDPSAAPADFAPVLRILADAGLVKGDEEALTTLQVGPFRVAATPYETATKDFVDVLLPSLIVGLGDGMPVHGAVAGTLAGATRCFINALRCGVVFGRSPVDRLRWAVLMHIKQRRPTVAETASAFAEEPVTEAVEWLEAASLIRRNPDGTLESLA</sequence>
<keyword evidence="2" id="KW-1185">Reference proteome</keyword>
<dbReference type="AlphaFoldDB" id="A0A1I0JVW4"/>
<evidence type="ECO:0000313" key="2">
    <source>
        <dbReference type="Proteomes" id="UP000199361"/>
    </source>
</evidence>
<dbReference type="OrthoDB" id="9832125at2"/>
<reference evidence="1 2" key="1">
    <citation type="submission" date="2016-10" db="EMBL/GenBank/DDBJ databases">
        <authorList>
            <person name="de Groot N.N."/>
        </authorList>
    </citation>
    <scope>NUCLEOTIDE SEQUENCE [LARGE SCALE GENOMIC DNA]</scope>
    <source>
        <strain evidence="1 2">CGMCC 4.5598</strain>
    </source>
</reference>
<name>A0A1I0JVW4_9ACTN</name>
<dbReference type="EMBL" id="FOHX01000006">
    <property type="protein sequence ID" value="SEU14187.1"/>
    <property type="molecule type" value="Genomic_DNA"/>
</dbReference>
<protein>
    <submittedName>
        <fullName evidence="1">Uncharacterized protein</fullName>
    </submittedName>
</protein>
<evidence type="ECO:0000313" key="1">
    <source>
        <dbReference type="EMBL" id="SEU14187.1"/>
    </source>
</evidence>
<gene>
    <name evidence="1" type="ORF">SAMN05421811_106236</name>
</gene>
<organism evidence="1 2">
    <name type="scientific">Nonomuraea wenchangensis</name>
    <dbReference type="NCBI Taxonomy" id="568860"/>
    <lineage>
        <taxon>Bacteria</taxon>
        <taxon>Bacillati</taxon>
        <taxon>Actinomycetota</taxon>
        <taxon>Actinomycetes</taxon>
        <taxon>Streptosporangiales</taxon>
        <taxon>Streptosporangiaceae</taxon>
        <taxon>Nonomuraea</taxon>
    </lineage>
</organism>